<protein>
    <submittedName>
        <fullName evidence="1">DNA replication protein DnaC</fullName>
    </submittedName>
</protein>
<evidence type="ECO:0000313" key="2">
    <source>
        <dbReference type="Proteomes" id="UP000245870"/>
    </source>
</evidence>
<reference evidence="1 2" key="1">
    <citation type="submission" date="2018-05" db="EMBL/GenBank/DDBJ databases">
        <title>Genomic Encyclopedia of Type Strains, Phase IV (KMG-IV): sequencing the most valuable type-strain genomes for metagenomic binning, comparative biology and taxonomic classification.</title>
        <authorList>
            <person name="Goeker M."/>
        </authorList>
    </citation>
    <scope>NUCLEOTIDE SEQUENCE [LARGE SCALE GENOMIC DNA]</scope>
    <source>
        <strain evidence="1 2">DSM 100333</strain>
    </source>
</reference>
<sequence length="196" mass="22019">MVTMNIDTFNATVEKLRNTGFSPDASNVYLHIPEAKQALAIGLKRFVANPQWLPEYDLIADWLSDNHGRGLLCIGHVGRGKTVICAKILPVILNYYCHLIVNVADATEFNTKHEELKQRHILCIDDVGVENEAIRYGERKVPFAELVDLAEKKGKLLLITTNLTTAELSAKYGARTLDRLKAITHVVHFEGESLRR</sequence>
<comment type="caution">
    <text evidence="1">The sequence shown here is derived from an EMBL/GenBank/DDBJ whole genome shotgun (WGS) entry which is preliminary data.</text>
</comment>
<dbReference type="EMBL" id="QENY01000003">
    <property type="protein sequence ID" value="PVX58009.1"/>
    <property type="molecule type" value="Genomic_DNA"/>
</dbReference>
<name>A0A2U0UK82_9BACT</name>
<accession>A0A2U0UK82</accession>
<evidence type="ECO:0000313" key="1">
    <source>
        <dbReference type="EMBL" id="PVX58009.1"/>
    </source>
</evidence>
<dbReference type="OrthoDB" id="1072308at2"/>
<organism evidence="1 2">
    <name type="scientific">Hallella colorans</name>
    <dbReference type="NCBI Taxonomy" id="1703337"/>
    <lineage>
        <taxon>Bacteria</taxon>
        <taxon>Pseudomonadati</taxon>
        <taxon>Bacteroidota</taxon>
        <taxon>Bacteroidia</taxon>
        <taxon>Bacteroidales</taxon>
        <taxon>Prevotellaceae</taxon>
        <taxon>Hallella</taxon>
    </lineage>
</organism>
<gene>
    <name evidence="1" type="ORF">C7379_103134</name>
</gene>
<keyword evidence="2" id="KW-1185">Reference proteome</keyword>
<dbReference type="SUPFAM" id="SSF52540">
    <property type="entry name" value="P-loop containing nucleoside triphosphate hydrolases"/>
    <property type="match status" value="1"/>
</dbReference>
<dbReference type="Gene3D" id="3.40.50.300">
    <property type="entry name" value="P-loop containing nucleotide triphosphate hydrolases"/>
    <property type="match status" value="1"/>
</dbReference>
<dbReference type="RefSeq" id="WP_116615860.1">
    <property type="nucleotide sequence ID" value="NZ_QENY01000003.1"/>
</dbReference>
<proteinExistence type="predicted"/>
<dbReference type="InterPro" id="IPR027417">
    <property type="entry name" value="P-loop_NTPase"/>
</dbReference>
<dbReference type="Proteomes" id="UP000245870">
    <property type="component" value="Unassembled WGS sequence"/>
</dbReference>
<dbReference type="AlphaFoldDB" id="A0A2U0UK82"/>